<keyword evidence="2" id="KW-0812">Transmembrane</keyword>
<keyword evidence="2" id="KW-0472">Membrane</keyword>
<keyword evidence="1" id="KW-0175">Coiled coil</keyword>
<keyword evidence="2" id="KW-1133">Transmembrane helix</keyword>
<dbReference type="EMBL" id="JAROCA020000002">
    <property type="protein sequence ID" value="MDY0406598.1"/>
    <property type="molecule type" value="Genomic_DNA"/>
</dbReference>
<name>A0ABU5CMA4_9BACI</name>
<gene>
    <name evidence="3" type="ORF">P5G51_015605</name>
</gene>
<evidence type="ECO:0000256" key="2">
    <source>
        <dbReference type="SAM" id="Phobius"/>
    </source>
</evidence>
<dbReference type="RefSeq" id="WP_306068344.1">
    <property type="nucleotide sequence ID" value="NZ_JAROCA020000002.1"/>
</dbReference>
<protein>
    <submittedName>
        <fullName evidence="3">Uncharacterized protein</fullName>
    </submittedName>
</protein>
<organism evidence="3 4">
    <name type="scientific">Tigheibacillus jepli</name>
    <dbReference type="NCBI Taxonomy" id="3035914"/>
    <lineage>
        <taxon>Bacteria</taxon>
        <taxon>Bacillati</taxon>
        <taxon>Bacillota</taxon>
        <taxon>Bacilli</taxon>
        <taxon>Bacillales</taxon>
        <taxon>Bacillaceae</taxon>
        <taxon>Tigheibacillus</taxon>
    </lineage>
</organism>
<feature type="transmembrane region" description="Helical" evidence="2">
    <location>
        <begin position="56"/>
        <end position="77"/>
    </location>
</feature>
<evidence type="ECO:0000313" key="4">
    <source>
        <dbReference type="Proteomes" id="UP001228376"/>
    </source>
</evidence>
<comment type="caution">
    <text evidence="3">The sequence shown here is derived from an EMBL/GenBank/DDBJ whole genome shotgun (WGS) entry which is preliminary data.</text>
</comment>
<keyword evidence="4" id="KW-1185">Reference proteome</keyword>
<evidence type="ECO:0000313" key="3">
    <source>
        <dbReference type="EMBL" id="MDY0406598.1"/>
    </source>
</evidence>
<dbReference type="Proteomes" id="UP001228376">
    <property type="component" value="Unassembled WGS sequence"/>
</dbReference>
<accession>A0ABU5CMA4</accession>
<reference evidence="3 4" key="1">
    <citation type="submission" date="2023-10" db="EMBL/GenBank/DDBJ databases">
        <title>179-bfca-hs.</title>
        <authorList>
            <person name="Miliotis G."/>
            <person name="Sengupta P."/>
            <person name="Hameed A."/>
            <person name="Chuvochina M."/>
            <person name="Mcdonagh F."/>
            <person name="Simpson A.C."/>
            <person name="Singh N.K."/>
            <person name="Rekha P.D."/>
            <person name="Raman K."/>
            <person name="Hugenholtz P."/>
            <person name="Venkateswaran K."/>
        </authorList>
    </citation>
    <scope>NUCLEOTIDE SEQUENCE [LARGE SCALE GENOMIC DNA]</scope>
    <source>
        <strain evidence="3 4">179-BFC-A-HS</strain>
    </source>
</reference>
<feature type="transmembrane region" description="Helical" evidence="2">
    <location>
        <begin position="27"/>
        <end position="44"/>
    </location>
</feature>
<sequence length="282" mass="32581">MKVVRDKDLNSKEKIKLNKEYITKKDMFYWIIFLTLIVILSFVWKVSDDSTLVNQFSLVGSVSSILLALIAIGYAFFQANDAGNENKLMLQTLNNIRNEVEQLKDVNDSLKQVENEFFSFKRSTETNNEKIIESLENLKDSINIDPIFNIIEEKYGNIDEITRKQIRESYNKEFEEKLMDLKKNSFKINSEVQAALVSYLDAFVGVGELIDEKDLIEYINKKTGSDLSSYDCFVELEKLYKTGIIEFVKKEYGNDDKLYAIKGKDIRKANESESAILNTTEV</sequence>
<evidence type="ECO:0000256" key="1">
    <source>
        <dbReference type="SAM" id="Coils"/>
    </source>
</evidence>
<proteinExistence type="predicted"/>
<feature type="coiled-coil region" evidence="1">
    <location>
        <begin position="86"/>
        <end position="141"/>
    </location>
</feature>